<reference evidence="1 2" key="1">
    <citation type="submission" date="2019-05" db="EMBL/GenBank/DDBJ databases">
        <title>Another draft genome of Portunus trituberculatus and its Hox gene families provides insights of decapod evolution.</title>
        <authorList>
            <person name="Jeong J.-H."/>
            <person name="Song I."/>
            <person name="Kim S."/>
            <person name="Choi T."/>
            <person name="Kim D."/>
            <person name="Ryu S."/>
            <person name="Kim W."/>
        </authorList>
    </citation>
    <scope>NUCLEOTIDE SEQUENCE [LARGE SCALE GENOMIC DNA]</scope>
    <source>
        <tissue evidence="1">Muscle</tissue>
    </source>
</reference>
<accession>A0A5B7KFU3</accession>
<comment type="caution">
    <text evidence="1">The sequence shown here is derived from an EMBL/GenBank/DDBJ whole genome shotgun (WGS) entry which is preliminary data.</text>
</comment>
<proteinExistence type="predicted"/>
<sequence>MTPGRVRCGDNKAAKQTPLRHLACLSLIQPPSLIHTSLSTTLARDQTATQRRICMRHDWWSLNSDNNAALAMKTYDCRRRECIWRSGGLAVLVR</sequence>
<evidence type="ECO:0000313" key="2">
    <source>
        <dbReference type="Proteomes" id="UP000324222"/>
    </source>
</evidence>
<gene>
    <name evidence="1" type="ORF">E2C01_101338</name>
</gene>
<organism evidence="1 2">
    <name type="scientific">Portunus trituberculatus</name>
    <name type="common">Swimming crab</name>
    <name type="synonym">Neptunus trituberculatus</name>
    <dbReference type="NCBI Taxonomy" id="210409"/>
    <lineage>
        <taxon>Eukaryota</taxon>
        <taxon>Metazoa</taxon>
        <taxon>Ecdysozoa</taxon>
        <taxon>Arthropoda</taxon>
        <taxon>Crustacea</taxon>
        <taxon>Multicrustacea</taxon>
        <taxon>Malacostraca</taxon>
        <taxon>Eumalacostraca</taxon>
        <taxon>Eucarida</taxon>
        <taxon>Decapoda</taxon>
        <taxon>Pleocyemata</taxon>
        <taxon>Brachyura</taxon>
        <taxon>Eubrachyura</taxon>
        <taxon>Portunoidea</taxon>
        <taxon>Portunidae</taxon>
        <taxon>Portuninae</taxon>
        <taxon>Portunus</taxon>
    </lineage>
</organism>
<dbReference type="Proteomes" id="UP000324222">
    <property type="component" value="Unassembled WGS sequence"/>
</dbReference>
<name>A0A5B7KFU3_PORTR</name>
<keyword evidence="2" id="KW-1185">Reference proteome</keyword>
<evidence type="ECO:0000313" key="1">
    <source>
        <dbReference type="EMBL" id="MPD05587.1"/>
    </source>
</evidence>
<dbReference type="EMBL" id="VSRR010146777">
    <property type="protein sequence ID" value="MPD05587.1"/>
    <property type="molecule type" value="Genomic_DNA"/>
</dbReference>
<protein>
    <submittedName>
        <fullName evidence="1">Uncharacterized protein</fullName>
    </submittedName>
</protein>
<dbReference type="AlphaFoldDB" id="A0A5B7KFU3"/>